<proteinExistence type="predicted"/>
<protein>
    <submittedName>
        <fullName evidence="1">Uncharacterized protein</fullName>
    </submittedName>
</protein>
<comment type="caution">
    <text evidence="1">The sequence shown here is derived from an EMBL/GenBank/DDBJ whole genome shotgun (WGS) entry which is preliminary data.</text>
</comment>
<dbReference type="EMBL" id="JAEAOA010001314">
    <property type="protein sequence ID" value="KAK3583716.1"/>
    <property type="molecule type" value="Genomic_DNA"/>
</dbReference>
<organism evidence="1 2">
    <name type="scientific">Potamilus streckersoni</name>
    <dbReference type="NCBI Taxonomy" id="2493646"/>
    <lineage>
        <taxon>Eukaryota</taxon>
        <taxon>Metazoa</taxon>
        <taxon>Spiralia</taxon>
        <taxon>Lophotrochozoa</taxon>
        <taxon>Mollusca</taxon>
        <taxon>Bivalvia</taxon>
        <taxon>Autobranchia</taxon>
        <taxon>Heteroconchia</taxon>
        <taxon>Palaeoheterodonta</taxon>
        <taxon>Unionida</taxon>
        <taxon>Unionoidea</taxon>
        <taxon>Unionidae</taxon>
        <taxon>Ambleminae</taxon>
        <taxon>Lampsilini</taxon>
        <taxon>Potamilus</taxon>
    </lineage>
</organism>
<keyword evidence="2" id="KW-1185">Reference proteome</keyword>
<evidence type="ECO:0000313" key="1">
    <source>
        <dbReference type="EMBL" id="KAK3583716.1"/>
    </source>
</evidence>
<name>A0AAE0S1L6_9BIVA</name>
<evidence type="ECO:0000313" key="2">
    <source>
        <dbReference type="Proteomes" id="UP001195483"/>
    </source>
</evidence>
<gene>
    <name evidence="1" type="ORF">CHS0354_021470</name>
</gene>
<reference evidence="1" key="3">
    <citation type="submission" date="2023-05" db="EMBL/GenBank/DDBJ databases">
        <authorList>
            <person name="Smith C.H."/>
        </authorList>
    </citation>
    <scope>NUCLEOTIDE SEQUENCE</scope>
    <source>
        <strain evidence="1">CHS0354</strain>
        <tissue evidence="1">Mantle</tissue>
    </source>
</reference>
<reference evidence="1" key="1">
    <citation type="journal article" date="2021" name="Genome Biol. Evol.">
        <title>A High-Quality Reference Genome for a Parasitic Bivalve with Doubly Uniparental Inheritance (Bivalvia: Unionida).</title>
        <authorList>
            <person name="Smith C.H."/>
        </authorList>
    </citation>
    <scope>NUCLEOTIDE SEQUENCE</scope>
    <source>
        <strain evidence="1">CHS0354</strain>
    </source>
</reference>
<dbReference type="Proteomes" id="UP001195483">
    <property type="component" value="Unassembled WGS sequence"/>
</dbReference>
<sequence>MGTKNNIEKPATEIIKNNPIVDEFLKTSIAEQVEHLYKKSTQMRRALRVIIDKLHQGRAIVTEVFRSDKLSPKGKLAKIRRFLTLLNLPDIVPDDLLATTIPISGSDLGLYIEDMINDPDLLQHYNDLLSNWSSIIPESRIKREPKLTVSNVIEKIKIIYRSFGASLITRYAQDFMALTIFQL</sequence>
<reference evidence="1" key="2">
    <citation type="journal article" date="2021" name="Genome Biol. Evol.">
        <title>Developing a high-quality reference genome for a parasitic bivalve with doubly uniparental inheritance (Bivalvia: Unionida).</title>
        <authorList>
            <person name="Smith C.H."/>
        </authorList>
    </citation>
    <scope>NUCLEOTIDE SEQUENCE</scope>
    <source>
        <strain evidence="1">CHS0354</strain>
        <tissue evidence="1">Mantle</tissue>
    </source>
</reference>
<dbReference type="AlphaFoldDB" id="A0AAE0S1L6"/>
<accession>A0AAE0S1L6</accession>